<evidence type="ECO:0000313" key="2">
    <source>
        <dbReference type="EMBL" id="GAA51123.1"/>
    </source>
</evidence>
<evidence type="ECO:0000313" key="3">
    <source>
        <dbReference type="Proteomes" id="UP000008909"/>
    </source>
</evidence>
<dbReference type="Proteomes" id="UP000008909">
    <property type="component" value="Unassembled WGS sequence"/>
</dbReference>
<evidence type="ECO:0000256" key="1">
    <source>
        <dbReference type="SAM" id="MobiDB-lite"/>
    </source>
</evidence>
<protein>
    <submittedName>
        <fullName evidence="2">Ras guanine nucleotide exchange factor</fullName>
    </submittedName>
</protein>
<accession>G7YDT9</accession>
<dbReference type="AlphaFoldDB" id="G7YDT9"/>
<feature type="region of interest" description="Disordered" evidence="1">
    <location>
        <begin position="172"/>
        <end position="204"/>
    </location>
</feature>
<keyword evidence="3" id="KW-1185">Reference proteome</keyword>
<feature type="compositionally biased region" description="Basic and acidic residues" evidence="1">
    <location>
        <begin position="543"/>
        <end position="555"/>
    </location>
</feature>
<reference key="2">
    <citation type="submission" date="2011-10" db="EMBL/GenBank/DDBJ databases">
        <title>The genome and transcriptome sequence of Clonorchis sinensis provide insights into the carcinogenic liver fluke.</title>
        <authorList>
            <person name="Wang X."/>
            <person name="Huang Y."/>
            <person name="Chen W."/>
            <person name="Liu H."/>
            <person name="Guo L."/>
            <person name="Chen Y."/>
            <person name="Luo F."/>
            <person name="Zhou W."/>
            <person name="Sun J."/>
            <person name="Mao Q."/>
            <person name="Liang P."/>
            <person name="Zhou C."/>
            <person name="Tian Y."/>
            <person name="Men J."/>
            <person name="Lv X."/>
            <person name="Huang L."/>
            <person name="Zhou J."/>
            <person name="Hu Y."/>
            <person name="Li R."/>
            <person name="Zhang F."/>
            <person name="Lei H."/>
            <person name="Li X."/>
            <person name="Hu X."/>
            <person name="Liang C."/>
            <person name="Xu J."/>
            <person name="Wu Z."/>
            <person name="Yu X."/>
        </authorList>
    </citation>
    <scope>NUCLEOTIDE SEQUENCE</scope>
    <source>
        <strain>Henan</strain>
    </source>
</reference>
<gene>
    <name evidence="2" type="ORF">CLF_105616</name>
</gene>
<feature type="region of interest" description="Disordered" evidence="1">
    <location>
        <begin position="343"/>
        <end position="430"/>
    </location>
</feature>
<feature type="compositionally biased region" description="Polar residues" evidence="1">
    <location>
        <begin position="406"/>
        <end position="430"/>
    </location>
</feature>
<reference evidence="2" key="1">
    <citation type="journal article" date="2011" name="Genome Biol.">
        <title>The draft genome of the carcinogenic human liver fluke Clonorchis sinensis.</title>
        <authorList>
            <person name="Wang X."/>
            <person name="Chen W."/>
            <person name="Huang Y."/>
            <person name="Sun J."/>
            <person name="Men J."/>
            <person name="Liu H."/>
            <person name="Luo F."/>
            <person name="Guo L."/>
            <person name="Lv X."/>
            <person name="Deng C."/>
            <person name="Zhou C."/>
            <person name="Fan Y."/>
            <person name="Li X."/>
            <person name="Huang L."/>
            <person name="Hu Y."/>
            <person name="Liang C."/>
            <person name="Hu X."/>
            <person name="Xu J."/>
            <person name="Yu X."/>
        </authorList>
    </citation>
    <scope>NUCLEOTIDE SEQUENCE [LARGE SCALE GENOMIC DNA]</scope>
    <source>
        <strain evidence="2">Henan</strain>
    </source>
</reference>
<feature type="compositionally biased region" description="Low complexity" evidence="1">
    <location>
        <begin position="345"/>
        <end position="365"/>
    </location>
</feature>
<name>G7YDT9_CLOSI</name>
<feature type="region of interest" description="Disordered" evidence="1">
    <location>
        <begin position="574"/>
        <end position="603"/>
    </location>
</feature>
<sequence length="841" mass="92284">MWVGVKELAIRTEMSDHITPQLRDDVLERLRAVTLTRNFKKTPEEIERLILEKARGVKSIPVGAVGPHAQVTGVQMQRPGPAIIQLQQPRIQHPLPGGISIAGPGIMQQSPATIPRPRMHSMVGQPNQPQPTQQHQQQAYHLTGVQPMQPTQTLSAVAPASRYTDLSPCICTTADRSSGQRIDGSSGRGGSATSKPAQEVHSPEVQAQIINRLTAMAARYLPAVRQGIQMASAQPETQPYVRKYIKLRDILENPEANLNVIRLAQVQPIERLLDEIERNPMHLAQQQHPAQQQQQPKHAAAVAAAASVAAAAAASASNLQHKAAVSDGVRKSVPVQLLSRQGTLTVDQGRQQQQQRTAPAVQPQQGSIEQPQSRFRVPTTNLNTLLSQPLGSGSPTSIPDAHPARNPSQASPNSRALFVSTSPDVGAPSTQNASILQTASQLGALPAEPSGTRPAPAAVIPDGQLARTGHGVGPFSSQPRTSGMGMGGFQTSLQMLATELQKIAERATQDASYGRRISQETKLFRETFGLLLPQDICPQDISKSSKDEPSDKPSDIELLPVRPCSRKRERALLEVEGDNKEEESDNWQCPEGSSKVTDKTDEPQGKKICLGAQESSGQCEPSAARNVSNQLLEHQTLEPLPDTSNSYFLFTRSIVPYDPESDPLDKFATDQIERLNPRILCEIQRIREFHIRVEANPDPPAIDDMETYATCMDAGEWNTSCHLKLTQDDENLAYLPCAPPALMVRLAPDYLKAGHLNWFYQPRSQLSMGDSCSSSPQYSPKEREHFLDLCYAELDRTVQQQLRRVTHYRLSLYLVAKSWMDCICAAMARFVKLDQNVFLAA</sequence>
<feature type="compositionally biased region" description="Low complexity" evidence="1">
    <location>
        <begin position="125"/>
        <end position="138"/>
    </location>
</feature>
<feature type="region of interest" description="Disordered" evidence="1">
    <location>
        <begin position="120"/>
        <end position="139"/>
    </location>
</feature>
<proteinExistence type="predicted"/>
<feature type="region of interest" description="Disordered" evidence="1">
    <location>
        <begin position="539"/>
        <end position="558"/>
    </location>
</feature>
<dbReference type="EMBL" id="DF143116">
    <property type="protein sequence ID" value="GAA51123.1"/>
    <property type="molecule type" value="Genomic_DNA"/>
</dbReference>
<feature type="compositionally biased region" description="Polar residues" evidence="1">
    <location>
        <begin position="366"/>
        <end position="397"/>
    </location>
</feature>
<feature type="compositionally biased region" description="Acidic residues" evidence="1">
    <location>
        <begin position="575"/>
        <end position="585"/>
    </location>
</feature>
<organism evidence="2 3">
    <name type="scientific">Clonorchis sinensis</name>
    <name type="common">Chinese liver fluke</name>
    <dbReference type="NCBI Taxonomy" id="79923"/>
    <lineage>
        <taxon>Eukaryota</taxon>
        <taxon>Metazoa</taxon>
        <taxon>Spiralia</taxon>
        <taxon>Lophotrochozoa</taxon>
        <taxon>Platyhelminthes</taxon>
        <taxon>Trematoda</taxon>
        <taxon>Digenea</taxon>
        <taxon>Opisthorchiida</taxon>
        <taxon>Opisthorchiata</taxon>
        <taxon>Opisthorchiidae</taxon>
        <taxon>Clonorchis</taxon>
    </lineage>
</organism>